<dbReference type="PRINTS" id="PR01576">
    <property type="entry name" value="PDEFORMYLASE"/>
</dbReference>
<evidence type="ECO:0000256" key="4">
    <source>
        <dbReference type="ARBA" id="ARBA00022917"/>
    </source>
</evidence>
<evidence type="ECO:0000313" key="9">
    <source>
        <dbReference type="RefSeq" id="XP_008482212.1"/>
    </source>
</evidence>
<name>A0A1S3DJF6_DIACI</name>
<dbReference type="GO" id="GO:0046872">
    <property type="term" value="F:metal ion binding"/>
    <property type="evidence" value="ECO:0007669"/>
    <property type="project" value="UniProtKB-KW"/>
</dbReference>
<evidence type="ECO:0000313" key="8">
    <source>
        <dbReference type="Proteomes" id="UP000079169"/>
    </source>
</evidence>
<dbReference type="GO" id="GO:0005739">
    <property type="term" value="C:mitochondrion"/>
    <property type="evidence" value="ECO:0007669"/>
    <property type="project" value="UniProtKB-ARBA"/>
</dbReference>
<comment type="similarity">
    <text evidence="1 7">Belongs to the polypeptide deformylase family.</text>
</comment>
<dbReference type="GO" id="GO:0042586">
    <property type="term" value="F:peptide deformylase activity"/>
    <property type="evidence" value="ECO:0007669"/>
    <property type="project" value="UniProtKB-EC"/>
</dbReference>
<evidence type="ECO:0000256" key="6">
    <source>
        <dbReference type="ARBA" id="ARBA00048875"/>
    </source>
</evidence>
<dbReference type="GO" id="GO:0006412">
    <property type="term" value="P:translation"/>
    <property type="evidence" value="ECO:0007669"/>
    <property type="project" value="UniProtKB-KW"/>
</dbReference>
<dbReference type="PaxDb" id="121845-A0A1S3DJF6"/>
<keyword evidence="3 7" id="KW-0378">Hydrolase</keyword>
<dbReference type="OrthoDB" id="276063at2759"/>
<protein>
    <recommendedName>
        <fullName evidence="7">Peptide deformylase</fullName>
        <ecNumber evidence="7">3.5.1.88</ecNumber>
    </recommendedName>
</protein>
<evidence type="ECO:0000256" key="2">
    <source>
        <dbReference type="ARBA" id="ARBA00022723"/>
    </source>
</evidence>
<organism evidence="8 9">
    <name type="scientific">Diaphorina citri</name>
    <name type="common">Asian citrus psyllid</name>
    <dbReference type="NCBI Taxonomy" id="121845"/>
    <lineage>
        <taxon>Eukaryota</taxon>
        <taxon>Metazoa</taxon>
        <taxon>Ecdysozoa</taxon>
        <taxon>Arthropoda</taxon>
        <taxon>Hexapoda</taxon>
        <taxon>Insecta</taxon>
        <taxon>Pterygota</taxon>
        <taxon>Neoptera</taxon>
        <taxon>Paraneoptera</taxon>
        <taxon>Hemiptera</taxon>
        <taxon>Sternorrhyncha</taxon>
        <taxon>Psylloidea</taxon>
        <taxon>Psyllidae</taxon>
        <taxon>Diaphorininae</taxon>
        <taxon>Diaphorina</taxon>
    </lineage>
</organism>
<sequence length="213" mass="24472">MKIVSVVRNLLRKKVIPKNPPYFHVTQIGDPVLRNVCKPIDPAEINSDRIQKIILQMKNVMKRFDLFGLSAPQVGLPLRLFIVAFPDPEESFSEGDIKKFEMQAFPHMVWINPEMKILDYKDKVTALEGCASLKSLQAKVPRYRKVQLTGLDETGKPDSWTAEGWAARIIQHEMDHLDGLLFTDSMLPKSLECVCWQDINLQNGLLELRYYMS</sequence>
<dbReference type="PANTHER" id="PTHR10458:SF2">
    <property type="entry name" value="PEPTIDE DEFORMYLASE, MITOCHONDRIAL"/>
    <property type="match status" value="1"/>
</dbReference>
<evidence type="ECO:0000256" key="7">
    <source>
        <dbReference type="RuleBase" id="RU362111"/>
    </source>
</evidence>
<dbReference type="STRING" id="121845.A0A1S3DJF6"/>
<dbReference type="HAMAP" id="MF_00163">
    <property type="entry name" value="Pep_deformylase"/>
    <property type="match status" value="1"/>
</dbReference>
<evidence type="ECO:0000256" key="3">
    <source>
        <dbReference type="ARBA" id="ARBA00022801"/>
    </source>
</evidence>
<dbReference type="FunFam" id="3.90.45.10:FF:000003">
    <property type="entry name" value="Peptide deformylase"/>
    <property type="match status" value="1"/>
</dbReference>
<dbReference type="Gene3D" id="3.90.45.10">
    <property type="entry name" value="Peptide deformylase"/>
    <property type="match status" value="1"/>
</dbReference>
<dbReference type="InterPro" id="IPR023635">
    <property type="entry name" value="Peptide_deformylase"/>
</dbReference>
<dbReference type="Pfam" id="PF01327">
    <property type="entry name" value="Pep_deformylase"/>
    <property type="match status" value="1"/>
</dbReference>
<proteinExistence type="inferred from homology"/>
<dbReference type="PIRSF" id="PIRSF004749">
    <property type="entry name" value="Pep_def"/>
    <property type="match status" value="1"/>
</dbReference>
<comment type="function">
    <text evidence="5 7">Removes the formyl group from the N-terminal Met of newly synthesized proteins.</text>
</comment>
<dbReference type="CDD" id="cd00487">
    <property type="entry name" value="Pep_deformylase"/>
    <property type="match status" value="1"/>
</dbReference>
<accession>A0A1S3DJF6</accession>
<dbReference type="InterPro" id="IPR036821">
    <property type="entry name" value="Peptide_deformylase_sf"/>
</dbReference>
<dbReference type="KEGG" id="dci:103518907"/>
<dbReference type="RefSeq" id="XP_008482212.1">
    <property type="nucleotide sequence ID" value="XM_008483990.3"/>
</dbReference>
<dbReference type="AlphaFoldDB" id="A0A1S3DJF6"/>
<dbReference type="NCBIfam" id="NF001159">
    <property type="entry name" value="PRK00150.1-3"/>
    <property type="match status" value="1"/>
</dbReference>
<dbReference type="PANTHER" id="PTHR10458">
    <property type="entry name" value="PEPTIDE DEFORMYLASE"/>
    <property type="match status" value="1"/>
</dbReference>
<comment type="catalytic activity">
    <reaction evidence="6 7">
        <text>N-terminal N-formyl-L-methionyl-[peptide] + H2O = N-terminal L-methionyl-[peptide] + formate</text>
        <dbReference type="Rhea" id="RHEA:24420"/>
        <dbReference type="Rhea" id="RHEA-COMP:10639"/>
        <dbReference type="Rhea" id="RHEA-COMP:10640"/>
        <dbReference type="ChEBI" id="CHEBI:15377"/>
        <dbReference type="ChEBI" id="CHEBI:15740"/>
        <dbReference type="ChEBI" id="CHEBI:49298"/>
        <dbReference type="ChEBI" id="CHEBI:64731"/>
        <dbReference type="EC" id="3.5.1.88"/>
    </reaction>
</comment>
<reference evidence="9" key="1">
    <citation type="submission" date="2025-08" db="UniProtKB">
        <authorList>
            <consortium name="RefSeq"/>
        </authorList>
    </citation>
    <scope>IDENTIFICATION</scope>
</reference>
<keyword evidence="2 7" id="KW-0479">Metal-binding</keyword>
<dbReference type="GeneID" id="103518907"/>
<dbReference type="EC" id="3.5.1.88" evidence="7"/>
<dbReference type="OMA" id="ILYPMRI"/>
<evidence type="ECO:0000256" key="1">
    <source>
        <dbReference type="ARBA" id="ARBA00010759"/>
    </source>
</evidence>
<evidence type="ECO:0000256" key="5">
    <source>
        <dbReference type="ARBA" id="ARBA00037114"/>
    </source>
</evidence>
<keyword evidence="4 7" id="KW-0648">Protein biosynthesis</keyword>
<gene>
    <name evidence="9" type="primary">LOC103518907</name>
</gene>
<dbReference type="SUPFAM" id="SSF56420">
    <property type="entry name" value="Peptide deformylase"/>
    <property type="match status" value="1"/>
</dbReference>
<keyword evidence="8" id="KW-1185">Reference proteome</keyword>
<dbReference type="Proteomes" id="UP000079169">
    <property type="component" value="Unplaced"/>
</dbReference>